<evidence type="ECO:0000313" key="2">
    <source>
        <dbReference type="EMBL" id="BCB77922.1"/>
    </source>
</evidence>
<evidence type="ECO:0000313" key="3">
    <source>
        <dbReference type="Proteomes" id="UP000502508"/>
    </source>
</evidence>
<sequence length="217" mass="23710">MEDATALLSLSGSIGGASTVGTGVLAIRFGARRWVVWPLLAVTILVAGLIVWSAINGGLWYAVPNSLLAVAMVALWDHHLATRQARPSRLALAFTAWRARRGVLRGPGGRRVRTIDQLRAEYGQSILDDATRDPILDHLLSTYERRIEAVASESGERLDAVSVTAFANRYLEMLSDPGRHLRSEPPYAGYSRHMLVIAATCRLADRFARVPAPTSRV</sequence>
<reference evidence="2 3" key="1">
    <citation type="submission" date="2020-03" db="EMBL/GenBank/DDBJ databases">
        <title>Whole genome shotgun sequence of Phytohabitans flavus NBRC 107702.</title>
        <authorList>
            <person name="Komaki H."/>
            <person name="Tamura T."/>
        </authorList>
    </citation>
    <scope>NUCLEOTIDE SEQUENCE [LARGE SCALE GENOMIC DNA]</scope>
    <source>
        <strain evidence="2 3">NBRC 107702</strain>
    </source>
</reference>
<keyword evidence="1" id="KW-0472">Membrane</keyword>
<feature type="transmembrane region" description="Helical" evidence="1">
    <location>
        <begin position="34"/>
        <end position="52"/>
    </location>
</feature>
<organism evidence="2 3">
    <name type="scientific">Phytohabitans flavus</name>
    <dbReference type="NCBI Taxonomy" id="1076124"/>
    <lineage>
        <taxon>Bacteria</taxon>
        <taxon>Bacillati</taxon>
        <taxon>Actinomycetota</taxon>
        <taxon>Actinomycetes</taxon>
        <taxon>Micromonosporales</taxon>
        <taxon>Micromonosporaceae</taxon>
    </lineage>
</organism>
<dbReference type="Proteomes" id="UP000502508">
    <property type="component" value="Chromosome"/>
</dbReference>
<gene>
    <name evidence="2" type="ORF">Pflav_043320</name>
</gene>
<name>A0A6F8XVN7_9ACTN</name>
<feature type="transmembrane region" description="Helical" evidence="1">
    <location>
        <begin position="6"/>
        <end position="27"/>
    </location>
</feature>
<protein>
    <submittedName>
        <fullName evidence="2">Uncharacterized protein</fullName>
    </submittedName>
</protein>
<keyword evidence="1" id="KW-1133">Transmembrane helix</keyword>
<proteinExistence type="predicted"/>
<accession>A0A6F8XVN7</accession>
<dbReference type="KEGG" id="pfla:Pflav_043320"/>
<evidence type="ECO:0000256" key="1">
    <source>
        <dbReference type="SAM" id="Phobius"/>
    </source>
</evidence>
<feature type="transmembrane region" description="Helical" evidence="1">
    <location>
        <begin position="58"/>
        <end position="76"/>
    </location>
</feature>
<keyword evidence="1" id="KW-0812">Transmembrane</keyword>
<keyword evidence="3" id="KW-1185">Reference proteome</keyword>
<dbReference type="RefSeq" id="WP_173037582.1">
    <property type="nucleotide sequence ID" value="NZ_AP022870.1"/>
</dbReference>
<dbReference type="AlphaFoldDB" id="A0A6F8XVN7"/>
<reference evidence="2 3" key="2">
    <citation type="submission" date="2020-03" db="EMBL/GenBank/DDBJ databases">
        <authorList>
            <person name="Ichikawa N."/>
            <person name="Kimura A."/>
            <person name="Kitahashi Y."/>
            <person name="Uohara A."/>
        </authorList>
    </citation>
    <scope>NUCLEOTIDE SEQUENCE [LARGE SCALE GENOMIC DNA]</scope>
    <source>
        <strain evidence="2 3">NBRC 107702</strain>
    </source>
</reference>
<dbReference type="EMBL" id="AP022870">
    <property type="protein sequence ID" value="BCB77922.1"/>
    <property type="molecule type" value="Genomic_DNA"/>
</dbReference>